<accession>A0A3B0UFU8</accession>
<dbReference type="InterPro" id="IPR000644">
    <property type="entry name" value="CBS_dom"/>
</dbReference>
<evidence type="ECO:0000256" key="1">
    <source>
        <dbReference type="ARBA" id="ARBA00023122"/>
    </source>
</evidence>
<dbReference type="Pfam" id="PF00571">
    <property type="entry name" value="CBS"/>
    <property type="match status" value="2"/>
</dbReference>
<name>A0A3B0UFU8_9ZZZZ</name>
<dbReference type="Gene3D" id="3.10.580.10">
    <property type="entry name" value="CBS-domain"/>
    <property type="match status" value="1"/>
</dbReference>
<feature type="non-terminal residue" evidence="3">
    <location>
        <position position="1"/>
    </location>
</feature>
<keyword evidence="1" id="KW-0129">CBS domain</keyword>
<dbReference type="PROSITE" id="PS51371">
    <property type="entry name" value="CBS"/>
    <property type="match status" value="2"/>
</dbReference>
<evidence type="ECO:0000259" key="2">
    <source>
        <dbReference type="PROSITE" id="PS51371"/>
    </source>
</evidence>
<dbReference type="CDD" id="cd02205">
    <property type="entry name" value="CBS_pair_SF"/>
    <property type="match status" value="1"/>
</dbReference>
<dbReference type="AlphaFoldDB" id="A0A3B0UFU8"/>
<feature type="domain" description="CBS" evidence="2">
    <location>
        <begin position="175"/>
        <end position="236"/>
    </location>
</feature>
<protein>
    <recommendedName>
        <fullName evidence="2">CBS domain-containing protein</fullName>
    </recommendedName>
</protein>
<dbReference type="SMART" id="SM00116">
    <property type="entry name" value="CBS"/>
    <property type="match status" value="2"/>
</dbReference>
<reference evidence="3" key="1">
    <citation type="submission" date="2018-06" db="EMBL/GenBank/DDBJ databases">
        <authorList>
            <person name="Zhirakovskaya E."/>
        </authorList>
    </citation>
    <scope>NUCLEOTIDE SEQUENCE</scope>
</reference>
<dbReference type="PANTHER" id="PTHR43080">
    <property type="entry name" value="CBS DOMAIN-CONTAINING PROTEIN CBSX3, MITOCHONDRIAL"/>
    <property type="match status" value="1"/>
</dbReference>
<proteinExistence type="predicted"/>
<sequence length="298" mass="33123">PTAWEGLDDRRVRDENILYLEHGQPMIFGKDRDKGIRLNGFRPEVVQLGNGVGEEALLVHDETSPQLAFILASMEHPEFPAPMGVIRRVQKPTYTEGLMAQVEAAQAAKGVGNLKTLYESADLWTVTAKEQPAVKSKQTGRLSLEMDEEYMDEIDREPELTTEMQDRLTGDAISMLAPKAPITIDTSASLAKAIFQMNRHGIGCLLITDAKNQLVGIFTEKDLLHRVVGLVDDLETAVVADYMTPDPIALTADLPIAQALHEMHVHGFRHLPLVDAQYRPEGIISFRDVVRHLKETLA</sequence>
<feature type="domain" description="CBS" evidence="2">
    <location>
        <begin position="243"/>
        <end position="298"/>
    </location>
</feature>
<dbReference type="InterPro" id="IPR051257">
    <property type="entry name" value="Diverse_CBS-Domain"/>
</dbReference>
<evidence type="ECO:0000313" key="3">
    <source>
        <dbReference type="EMBL" id="VAW29891.1"/>
    </source>
</evidence>
<dbReference type="PANTHER" id="PTHR43080:SF2">
    <property type="entry name" value="CBS DOMAIN-CONTAINING PROTEIN"/>
    <property type="match status" value="1"/>
</dbReference>
<dbReference type="InterPro" id="IPR046342">
    <property type="entry name" value="CBS_dom_sf"/>
</dbReference>
<dbReference type="SUPFAM" id="SSF54631">
    <property type="entry name" value="CBS-domain pair"/>
    <property type="match status" value="1"/>
</dbReference>
<organism evidence="3">
    <name type="scientific">hydrothermal vent metagenome</name>
    <dbReference type="NCBI Taxonomy" id="652676"/>
    <lineage>
        <taxon>unclassified sequences</taxon>
        <taxon>metagenomes</taxon>
        <taxon>ecological metagenomes</taxon>
    </lineage>
</organism>
<dbReference type="EMBL" id="UOEU01000010">
    <property type="protein sequence ID" value="VAW29891.1"/>
    <property type="molecule type" value="Genomic_DNA"/>
</dbReference>
<gene>
    <name evidence="3" type="ORF">MNBD_CHLOROFLEXI01-2567</name>
</gene>